<dbReference type="InterPro" id="IPR001387">
    <property type="entry name" value="Cro/C1-type_HTH"/>
</dbReference>
<dbReference type="EMBL" id="CP017697">
    <property type="protein sequence ID" value="ATO43298.1"/>
    <property type="molecule type" value="Genomic_DNA"/>
</dbReference>
<dbReference type="SUPFAM" id="SSF47413">
    <property type="entry name" value="lambda repressor-like DNA-binding domains"/>
    <property type="match status" value="1"/>
</dbReference>
<sequence>MEVIQVPKTIKWLEKVRLNQKLSYLEASRNIGISKQAYWSVETGRRNPSVKTAKAIAGYFGFDWTKFF</sequence>
<dbReference type="SMART" id="SM00530">
    <property type="entry name" value="HTH_XRE"/>
    <property type="match status" value="1"/>
</dbReference>
<evidence type="ECO:0000259" key="1">
    <source>
        <dbReference type="PROSITE" id="PS50943"/>
    </source>
</evidence>
<dbReference type="AlphaFoldDB" id="A0A2D1KMF6"/>
<organism evidence="2 3">
    <name type="scientific">Loigolactobacillus coryniformis subsp. torquens DSM 20004 = KCTC 3535</name>
    <dbReference type="NCBI Taxonomy" id="1423822"/>
    <lineage>
        <taxon>Bacteria</taxon>
        <taxon>Bacillati</taxon>
        <taxon>Bacillota</taxon>
        <taxon>Bacilli</taxon>
        <taxon>Lactobacillales</taxon>
        <taxon>Lactobacillaceae</taxon>
        <taxon>Loigolactobacillus</taxon>
    </lineage>
</organism>
<reference evidence="2 3" key="1">
    <citation type="submission" date="2016-10" db="EMBL/GenBank/DDBJ databases">
        <title>The whole genome sequencing and assembly of L. cotyniformis subsp. torquens DSM 20004 strain.</title>
        <authorList>
            <person name="Park M.-K."/>
            <person name="Lee Y.-J."/>
            <person name="Yi H."/>
            <person name="Bahn Y.-S."/>
            <person name="Kim J.F."/>
            <person name="Lee D.-W."/>
        </authorList>
    </citation>
    <scope>NUCLEOTIDE SEQUENCE [LARGE SCALE GENOMIC DNA]</scope>
    <source>
        <strain evidence="2 3">DSM 20004</strain>
    </source>
</reference>
<keyword evidence="3" id="KW-1185">Reference proteome</keyword>
<dbReference type="KEGG" id="lcy:LC20004_04995"/>
<dbReference type="PROSITE" id="PS50943">
    <property type="entry name" value="HTH_CROC1"/>
    <property type="match status" value="1"/>
</dbReference>
<dbReference type="InterPro" id="IPR010982">
    <property type="entry name" value="Lambda_DNA-bd_dom_sf"/>
</dbReference>
<dbReference type="GO" id="GO:0003677">
    <property type="term" value="F:DNA binding"/>
    <property type="evidence" value="ECO:0007669"/>
    <property type="project" value="InterPro"/>
</dbReference>
<dbReference type="Proteomes" id="UP000223559">
    <property type="component" value="Chromosome"/>
</dbReference>
<feature type="domain" description="HTH cro/C1-type" evidence="1">
    <location>
        <begin position="13"/>
        <end position="67"/>
    </location>
</feature>
<dbReference type="OrthoDB" id="1859224at2"/>
<accession>A0A2D1KMF6</accession>
<dbReference type="CDD" id="cd00093">
    <property type="entry name" value="HTH_XRE"/>
    <property type="match status" value="1"/>
</dbReference>
<name>A0A2D1KMF6_9LACO</name>
<dbReference type="Pfam" id="PF01381">
    <property type="entry name" value="HTH_3"/>
    <property type="match status" value="1"/>
</dbReference>
<proteinExistence type="predicted"/>
<protein>
    <recommendedName>
        <fullName evidence="1">HTH cro/C1-type domain-containing protein</fullName>
    </recommendedName>
</protein>
<gene>
    <name evidence="2" type="ORF">LC20004_04995</name>
</gene>
<evidence type="ECO:0000313" key="3">
    <source>
        <dbReference type="Proteomes" id="UP000223559"/>
    </source>
</evidence>
<dbReference type="Gene3D" id="1.10.260.40">
    <property type="entry name" value="lambda repressor-like DNA-binding domains"/>
    <property type="match status" value="1"/>
</dbReference>
<evidence type="ECO:0000313" key="2">
    <source>
        <dbReference type="EMBL" id="ATO43298.1"/>
    </source>
</evidence>